<proteinExistence type="predicted"/>
<feature type="chain" id="PRO_5032468114" description="Bacterial repeat domain-containing protein" evidence="1">
    <location>
        <begin position="39"/>
        <end position="400"/>
    </location>
</feature>
<dbReference type="KEGG" id="trc:DYE49_01015"/>
<protein>
    <recommendedName>
        <fullName evidence="2">Bacterial repeat domain-containing protein</fullName>
    </recommendedName>
</protein>
<dbReference type="InterPro" id="IPR044060">
    <property type="entry name" value="Bacterial_rp_domain"/>
</dbReference>
<organism evidence="3 4">
    <name type="scientific">Treponema rectale</name>
    <dbReference type="NCBI Taxonomy" id="744512"/>
    <lineage>
        <taxon>Bacteria</taxon>
        <taxon>Pseudomonadati</taxon>
        <taxon>Spirochaetota</taxon>
        <taxon>Spirochaetia</taxon>
        <taxon>Spirochaetales</taxon>
        <taxon>Treponemataceae</taxon>
        <taxon>Treponema</taxon>
    </lineage>
</organism>
<gene>
    <name evidence="3" type="ORF">DYE49_01015</name>
</gene>
<dbReference type="Pfam" id="PF18998">
    <property type="entry name" value="Flg_new_2"/>
    <property type="match status" value="1"/>
</dbReference>
<dbReference type="AlphaFoldDB" id="A0A7M1XJS2"/>
<accession>A0A7M1XJS2</accession>
<reference evidence="3 4" key="1">
    <citation type="submission" date="2018-08" db="EMBL/GenBank/DDBJ databases">
        <title>The first complete genome of Treponema rectale (CHPAT), a commensal spirochete of the bovine rectum.</title>
        <authorList>
            <person name="Staton G.J."/>
            <person name="Clegg S.R."/>
            <person name="Carter S.D."/>
            <person name="Radford A.D."/>
            <person name="Darby A."/>
            <person name="Hall N."/>
            <person name="Birtles R.J."/>
            <person name="Evans N.J."/>
        </authorList>
    </citation>
    <scope>NUCLEOTIDE SEQUENCE [LARGE SCALE GENOMIC DNA]</scope>
    <source>
        <strain evidence="3 4">CHPA</strain>
    </source>
</reference>
<evidence type="ECO:0000259" key="2">
    <source>
        <dbReference type="Pfam" id="PF18998"/>
    </source>
</evidence>
<evidence type="ECO:0000313" key="4">
    <source>
        <dbReference type="Proteomes" id="UP000593591"/>
    </source>
</evidence>
<evidence type="ECO:0000256" key="1">
    <source>
        <dbReference type="SAM" id="SignalP"/>
    </source>
</evidence>
<feature type="domain" description="Bacterial repeat" evidence="2">
    <location>
        <begin position="177"/>
        <end position="237"/>
    </location>
</feature>
<name>A0A7M1XJS2_9SPIR</name>
<evidence type="ECO:0000313" key="3">
    <source>
        <dbReference type="EMBL" id="QOS39108.1"/>
    </source>
</evidence>
<feature type="signal peptide" evidence="1">
    <location>
        <begin position="1"/>
        <end position="38"/>
    </location>
</feature>
<dbReference type="Proteomes" id="UP000593591">
    <property type="component" value="Chromosome"/>
</dbReference>
<sequence>MIKFYISETKDKDQTMKHIHKFLLMPLFLSLSLSGCNAMPSTSIDNSISTTDSTSIDTNEPSISSSAREFVDHAIVKTIAEIREIESILKKNEKSPQRYLVTAYVNSVTGPTSYILADDLETTSNLIPIIDTKDTLPSLHKKDKATFDVAIRRNGQGVLQLLDCTEVTNIETSLYQVSFKGEHGRLSSDKVNYEYGQIATITISPEEGYKLSHFTYLDKRVEAFNLHENQYTLTIQEDIDISLFFVEDYTPLEYQDEYALKNYYSGTSYDLSGKTISEGYTSISFEGNSAWYANTEGIRCYPGDTLTFSITAENCYFLSMELVFSSSSNCPIDEDAYSSGSYTSQPCDGKTFSSTNIFQTWTPTQGEKINQVTLTVKGMKESGDGSRRHNLKNVVMYFTF</sequence>
<dbReference type="EMBL" id="CP031517">
    <property type="protein sequence ID" value="QOS39108.1"/>
    <property type="molecule type" value="Genomic_DNA"/>
</dbReference>
<keyword evidence="1" id="KW-0732">Signal</keyword>